<keyword evidence="2" id="KW-0378">Hydrolase</keyword>
<feature type="binding site" evidence="3">
    <location>
        <position position="20"/>
    </location>
    <ligand>
        <name>a divalent metal cation</name>
        <dbReference type="ChEBI" id="CHEBI:60240"/>
        <label>1</label>
    </ligand>
</feature>
<comment type="similarity">
    <text evidence="4">Belongs to the metallo-dependent hydrolases superfamily. Phosphotriesterase family.</text>
</comment>
<evidence type="ECO:0000256" key="4">
    <source>
        <dbReference type="PROSITE-ProRule" id="PRU00679"/>
    </source>
</evidence>
<keyword evidence="1 3" id="KW-0479">Metal-binding</keyword>
<dbReference type="GO" id="GO:0016788">
    <property type="term" value="F:hydrolase activity, acting on ester bonds"/>
    <property type="evidence" value="ECO:0007669"/>
    <property type="project" value="InterPro"/>
</dbReference>
<dbReference type="InterPro" id="IPR001559">
    <property type="entry name" value="Phosphotriesterase"/>
</dbReference>
<comment type="cofactor">
    <cofactor evidence="3">
        <name>a divalent metal cation</name>
        <dbReference type="ChEBI" id="CHEBI:60240"/>
    </cofactor>
    <text evidence="3">Binds 2 divalent metal cations per subunit.</text>
</comment>
<proteinExistence type="inferred from homology"/>
<comment type="caution">
    <text evidence="4">Lacks conserved residue(s) required for the propagation of feature annotation.</text>
</comment>
<dbReference type="PANTHER" id="PTHR10819">
    <property type="entry name" value="PHOSPHOTRIESTERASE-RELATED"/>
    <property type="match status" value="1"/>
</dbReference>
<evidence type="ECO:0008006" key="7">
    <source>
        <dbReference type="Google" id="ProtNLM"/>
    </source>
</evidence>
<feature type="binding site" evidence="3">
    <location>
        <position position="283"/>
    </location>
    <ligand>
        <name>a divalent metal cation</name>
        <dbReference type="ChEBI" id="CHEBI:60240"/>
        <label>1</label>
    </ligand>
</feature>
<dbReference type="AlphaFoldDB" id="A0A9J6PEF1"/>
<gene>
    <name evidence="5" type="ORF">NJQ99_15355</name>
</gene>
<dbReference type="PANTHER" id="PTHR10819:SF3">
    <property type="entry name" value="PHOSPHOTRIESTERASE-RELATED PROTEIN"/>
    <property type="match status" value="1"/>
</dbReference>
<dbReference type="Pfam" id="PF02126">
    <property type="entry name" value="PTE"/>
    <property type="match status" value="1"/>
</dbReference>
<dbReference type="InterPro" id="IPR032466">
    <property type="entry name" value="Metal_Hydrolase"/>
</dbReference>
<feature type="binding site" evidence="3">
    <location>
        <position position="154"/>
    </location>
    <ligand>
        <name>a divalent metal cation</name>
        <dbReference type="ChEBI" id="CHEBI:60240"/>
        <label>1</label>
    </ligand>
</feature>
<accession>A0A9J6PEF1</accession>
<dbReference type="PROSITE" id="PS01322">
    <property type="entry name" value="PHOSPHOTRIESTERASE_1"/>
    <property type="match status" value="1"/>
</dbReference>
<sequence>MTVLGPIAPDTLGPTLMHEHVLCDITPPALAAKGGPEAEITLETCWEIRHQWCNHLGNHRLTDEAVAIAELERLHAEGGRALVELTCAGIAPHPAGLARVSAASGVHIVMGCGFYVEAYLDASARGASVDWLAGEMVAAVRHGMGGIRAGIIGEIGLSSPWTEAEKRVLAAAAVAQCGTGASLNVHPPRSPFDLVEVVEFIRAHGGDPERLVMSHVDRTLFDVDGLVRLADTGCVIEFDFFGIESSWYPFQPDIDLPNDGTRLRLLRGLADSGHLDRIAVSQDICTRTRLVSGGGHGYGHLFRNVIPLMRLRGFTEAEIEQMFVHTPRRLLTIAA</sequence>
<feature type="binding site" evidence="3">
    <location>
        <position position="186"/>
    </location>
    <ligand>
        <name>a divalent metal cation</name>
        <dbReference type="ChEBI" id="CHEBI:60240"/>
        <label>2</label>
    </ligand>
</feature>
<keyword evidence="6" id="KW-1185">Reference proteome</keyword>
<dbReference type="InterPro" id="IPR017947">
    <property type="entry name" value="AryldialkylPase_Zn-BS"/>
</dbReference>
<evidence type="ECO:0000313" key="6">
    <source>
        <dbReference type="Proteomes" id="UP001055804"/>
    </source>
</evidence>
<dbReference type="EMBL" id="JAMZFT010000004">
    <property type="protein sequence ID" value="MCP1337797.1"/>
    <property type="molecule type" value="Genomic_DNA"/>
</dbReference>
<organism evidence="5 6">
    <name type="scientific">Futiania mangrovi</name>
    <dbReference type="NCBI Taxonomy" id="2959716"/>
    <lineage>
        <taxon>Bacteria</taxon>
        <taxon>Pseudomonadati</taxon>
        <taxon>Pseudomonadota</taxon>
        <taxon>Alphaproteobacteria</taxon>
        <taxon>Futianiales</taxon>
        <taxon>Futianiaceae</taxon>
        <taxon>Futiania</taxon>
    </lineage>
</organism>
<feature type="binding site" evidence="3">
    <location>
        <position position="215"/>
    </location>
    <ligand>
        <name>a divalent metal cation</name>
        <dbReference type="ChEBI" id="CHEBI:60240"/>
        <label>2</label>
    </ligand>
</feature>
<name>A0A9J6PEF1_9PROT</name>
<evidence type="ECO:0000313" key="5">
    <source>
        <dbReference type="EMBL" id="MCP1337797.1"/>
    </source>
</evidence>
<feature type="binding site" evidence="3">
    <location>
        <position position="154"/>
    </location>
    <ligand>
        <name>a divalent metal cation</name>
        <dbReference type="ChEBI" id="CHEBI:60240"/>
        <label>2</label>
    </ligand>
</feature>
<dbReference type="PROSITE" id="PS51347">
    <property type="entry name" value="PHOSPHOTRIESTERASE_2"/>
    <property type="match status" value="1"/>
</dbReference>
<protein>
    <recommendedName>
        <fullName evidence="7">Phosphotriesterase-related protein</fullName>
    </recommendedName>
</protein>
<dbReference type="Gene3D" id="3.20.20.140">
    <property type="entry name" value="Metal-dependent hydrolases"/>
    <property type="match status" value="1"/>
</dbReference>
<evidence type="ECO:0000256" key="3">
    <source>
        <dbReference type="PIRSR" id="PIRSR601559-52"/>
    </source>
</evidence>
<dbReference type="RefSeq" id="WP_269333760.1">
    <property type="nucleotide sequence ID" value="NZ_JAMZFT010000004.1"/>
</dbReference>
<dbReference type="GO" id="GO:0008270">
    <property type="term" value="F:zinc ion binding"/>
    <property type="evidence" value="ECO:0007669"/>
    <property type="project" value="InterPro"/>
</dbReference>
<evidence type="ECO:0000256" key="2">
    <source>
        <dbReference type="ARBA" id="ARBA00022801"/>
    </source>
</evidence>
<dbReference type="Proteomes" id="UP001055804">
    <property type="component" value="Unassembled WGS sequence"/>
</dbReference>
<reference evidence="5" key="1">
    <citation type="submission" date="2022-06" db="EMBL/GenBank/DDBJ databases">
        <title>Isolation and Genomics of Futiania mangrovii gen. nov., sp. nov., a Rare and Metabolically-versatile member in the Class Alphaproteobacteria.</title>
        <authorList>
            <person name="Liu L."/>
            <person name="Huang W.-C."/>
            <person name="Pan J."/>
            <person name="Li J."/>
            <person name="Huang Y."/>
            <person name="Du H."/>
            <person name="Liu Y."/>
            <person name="Li M."/>
        </authorList>
    </citation>
    <scope>NUCLEOTIDE SEQUENCE</scope>
    <source>
        <strain evidence="5">FT118</strain>
    </source>
</reference>
<comment type="caution">
    <text evidence="5">The sequence shown here is derived from an EMBL/GenBank/DDBJ whole genome shotgun (WGS) entry which is preliminary data.</text>
</comment>
<feature type="binding site" evidence="3">
    <location>
        <position position="18"/>
    </location>
    <ligand>
        <name>a divalent metal cation</name>
        <dbReference type="ChEBI" id="CHEBI:60240"/>
        <label>1</label>
    </ligand>
</feature>
<evidence type="ECO:0000256" key="1">
    <source>
        <dbReference type="ARBA" id="ARBA00022723"/>
    </source>
</evidence>
<dbReference type="SUPFAM" id="SSF51556">
    <property type="entry name" value="Metallo-dependent hydrolases"/>
    <property type="match status" value="1"/>
</dbReference>